<evidence type="ECO:0000256" key="1">
    <source>
        <dbReference type="PROSITE-ProRule" id="PRU01005"/>
    </source>
</evidence>
<dbReference type="InterPro" id="IPR003582">
    <property type="entry name" value="ShKT_dom"/>
</dbReference>
<dbReference type="GeneID" id="106011138"/>
<dbReference type="PROSITE" id="PS51670">
    <property type="entry name" value="SHKT"/>
    <property type="match status" value="1"/>
</dbReference>
<sequence length="229" mass="26497">MSVPFQRFPRVQEGEFSVLVYFSVICPTEHDGKPPHGIEYYELRMYRRGPSTCRDEDAEKCRELITSPEICAKDKVFAPHCPKTCGKCTSAQVSDINARRCWFEPTLHGEWTLQDKGGSAEVKIDRAQVAFSHFSSFQCLESDTGGLRYKTATVFDNGCAPRYSCMEFKRRNNNLLQYRISPSERNELKTEDLCVFRDDPSPLQDTYRSYYYKNLVRKQHSVNVLNLTE</sequence>
<organism evidence="3 4">
    <name type="scientific">Aplysia californica</name>
    <name type="common">California sea hare</name>
    <dbReference type="NCBI Taxonomy" id="6500"/>
    <lineage>
        <taxon>Eukaryota</taxon>
        <taxon>Metazoa</taxon>
        <taxon>Spiralia</taxon>
        <taxon>Lophotrochozoa</taxon>
        <taxon>Mollusca</taxon>
        <taxon>Gastropoda</taxon>
        <taxon>Heterobranchia</taxon>
        <taxon>Euthyneura</taxon>
        <taxon>Tectipleura</taxon>
        <taxon>Aplysiida</taxon>
        <taxon>Aplysioidea</taxon>
        <taxon>Aplysiidae</taxon>
        <taxon>Aplysia</taxon>
    </lineage>
</organism>
<gene>
    <name evidence="4" type="primary">LOC106011138</name>
</gene>
<comment type="caution">
    <text evidence="1">Lacks conserved residue(s) required for the propagation of feature annotation.</text>
</comment>
<accession>A0ABM1VPP5</accession>
<feature type="domain" description="ShKT" evidence="2">
    <location>
        <begin position="53"/>
        <end position="88"/>
    </location>
</feature>
<evidence type="ECO:0000313" key="4">
    <source>
        <dbReference type="RefSeq" id="XP_035824387.1"/>
    </source>
</evidence>
<name>A0ABM1VPP5_APLCA</name>
<dbReference type="Pfam" id="PF23070">
    <property type="entry name" value="DUF7043"/>
    <property type="match status" value="1"/>
</dbReference>
<evidence type="ECO:0000259" key="2">
    <source>
        <dbReference type="PROSITE" id="PS51670"/>
    </source>
</evidence>
<dbReference type="RefSeq" id="XP_035824387.1">
    <property type="nucleotide sequence ID" value="XM_035968494.1"/>
</dbReference>
<protein>
    <submittedName>
        <fullName evidence="4">Uncharacterized protein LOC106011138</fullName>
    </submittedName>
</protein>
<dbReference type="Proteomes" id="UP000694888">
    <property type="component" value="Unplaced"/>
</dbReference>
<keyword evidence="3" id="KW-1185">Reference proteome</keyword>
<proteinExistence type="predicted"/>
<reference evidence="4" key="1">
    <citation type="submission" date="2025-08" db="UniProtKB">
        <authorList>
            <consortium name="RefSeq"/>
        </authorList>
    </citation>
    <scope>IDENTIFICATION</scope>
</reference>
<evidence type="ECO:0000313" key="3">
    <source>
        <dbReference type="Proteomes" id="UP000694888"/>
    </source>
</evidence>
<dbReference type="InterPro" id="IPR055471">
    <property type="entry name" value="DUF7043"/>
</dbReference>